<dbReference type="PANTHER" id="PTHR31793">
    <property type="entry name" value="4-HYDROXYBENZOYL-COA THIOESTERASE FAMILY MEMBER"/>
    <property type="match status" value="1"/>
</dbReference>
<accession>A0A6J4MSG5</accession>
<dbReference type="InterPro" id="IPR029069">
    <property type="entry name" value="HotDog_dom_sf"/>
</dbReference>
<dbReference type="Gene3D" id="3.10.129.10">
    <property type="entry name" value="Hotdog Thioesterase"/>
    <property type="match status" value="1"/>
</dbReference>
<keyword evidence="2" id="KW-0378">Hydrolase</keyword>
<dbReference type="NCBIfam" id="TIGR00051">
    <property type="entry name" value="YbgC/FadM family acyl-CoA thioesterase"/>
    <property type="match status" value="1"/>
</dbReference>
<dbReference type="InterPro" id="IPR006684">
    <property type="entry name" value="YbgC/YbaW"/>
</dbReference>
<dbReference type="CDD" id="cd00586">
    <property type="entry name" value="4HBT"/>
    <property type="match status" value="1"/>
</dbReference>
<evidence type="ECO:0000256" key="2">
    <source>
        <dbReference type="ARBA" id="ARBA00022801"/>
    </source>
</evidence>
<sequence length="135" mass="15670">MISTLEVEVRSTELDALGHVNNAKYLEYLEWGRFEWVKENGIPLDFFGTSRLSTVLVNTNVNYRREARLGDRLRIRSWLAEMGRSSFRVGQEIVNHRDERVADAMITSVMYDTHTRASVYIPDDLRAVLEPLVRP</sequence>
<protein>
    <submittedName>
        <fullName evidence="3">4-hydroxybenzoyl-CoA thioesterase family active site</fullName>
    </submittedName>
</protein>
<dbReference type="InterPro" id="IPR050563">
    <property type="entry name" value="4-hydroxybenzoyl-CoA_TE"/>
</dbReference>
<evidence type="ECO:0000256" key="1">
    <source>
        <dbReference type="ARBA" id="ARBA00005953"/>
    </source>
</evidence>
<dbReference type="Pfam" id="PF13279">
    <property type="entry name" value="4HBT_2"/>
    <property type="match status" value="1"/>
</dbReference>
<organism evidence="3">
    <name type="scientific">uncultured Gemmatimonadota bacterium</name>
    <dbReference type="NCBI Taxonomy" id="203437"/>
    <lineage>
        <taxon>Bacteria</taxon>
        <taxon>Pseudomonadati</taxon>
        <taxon>Gemmatimonadota</taxon>
        <taxon>environmental samples</taxon>
    </lineage>
</organism>
<proteinExistence type="inferred from homology"/>
<dbReference type="EMBL" id="CADCTV010000855">
    <property type="protein sequence ID" value="CAA9365864.1"/>
    <property type="molecule type" value="Genomic_DNA"/>
</dbReference>
<reference evidence="3" key="1">
    <citation type="submission" date="2020-02" db="EMBL/GenBank/DDBJ databases">
        <authorList>
            <person name="Meier V. D."/>
        </authorList>
    </citation>
    <scope>NUCLEOTIDE SEQUENCE</scope>
    <source>
        <strain evidence="3">AVDCRST_MAG89</strain>
    </source>
</reference>
<dbReference type="PIRSF" id="PIRSF003230">
    <property type="entry name" value="YbgC"/>
    <property type="match status" value="1"/>
</dbReference>
<name>A0A6J4MSG5_9BACT</name>
<dbReference type="PANTHER" id="PTHR31793:SF27">
    <property type="entry name" value="NOVEL THIOESTERASE SUPERFAMILY DOMAIN AND SAPOSIN A-TYPE DOMAIN CONTAINING PROTEIN (0610012H03RIK)"/>
    <property type="match status" value="1"/>
</dbReference>
<dbReference type="SUPFAM" id="SSF54637">
    <property type="entry name" value="Thioesterase/thiol ester dehydrase-isomerase"/>
    <property type="match status" value="1"/>
</dbReference>
<gene>
    <name evidence="3" type="ORF">AVDCRST_MAG89-4087</name>
</gene>
<comment type="similarity">
    <text evidence="1">Belongs to the 4-hydroxybenzoyl-CoA thioesterase family.</text>
</comment>
<dbReference type="AlphaFoldDB" id="A0A6J4MSG5"/>
<evidence type="ECO:0000313" key="3">
    <source>
        <dbReference type="EMBL" id="CAA9365864.1"/>
    </source>
</evidence>
<dbReference type="GO" id="GO:0047617">
    <property type="term" value="F:fatty acyl-CoA hydrolase activity"/>
    <property type="evidence" value="ECO:0007669"/>
    <property type="project" value="TreeGrafter"/>
</dbReference>